<reference evidence="2" key="1">
    <citation type="journal article" date="2017" name="Nat. Ecol. Evol.">
        <title>Genome expansion and lineage-specific genetic innovations in the forest pathogenic fungi Armillaria.</title>
        <authorList>
            <person name="Sipos G."/>
            <person name="Prasanna A.N."/>
            <person name="Walter M.C."/>
            <person name="O'Connor E."/>
            <person name="Balint B."/>
            <person name="Krizsan K."/>
            <person name="Kiss B."/>
            <person name="Hess J."/>
            <person name="Varga T."/>
            <person name="Slot J."/>
            <person name="Riley R."/>
            <person name="Boka B."/>
            <person name="Rigling D."/>
            <person name="Barry K."/>
            <person name="Lee J."/>
            <person name="Mihaltcheva S."/>
            <person name="LaButti K."/>
            <person name="Lipzen A."/>
            <person name="Waldron R."/>
            <person name="Moloney N.M."/>
            <person name="Sperisen C."/>
            <person name="Kredics L."/>
            <person name="Vagvoelgyi C."/>
            <person name="Patrignani A."/>
            <person name="Fitzpatrick D."/>
            <person name="Nagy I."/>
            <person name="Doyle S."/>
            <person name="Anderson J.B."/>
            <person name="Grigoriev I.V."/>
            <person name="Gueldener U."/>
            <person name="Muensterkoetter M."/>
            <person name="Nagy L.G."/>
        </authorList>
    </citation>
    <scope>NUCLEOTIDE SEQUENCE [LARGE SCALE GENOMIC DNA]</scope>
    <source>
        <strain evidence="2">Ar21-2</strain>
    </source>
</reference>
<organism evidence="1 2">
    <name type="scientific">Armillaria gallica</name>
    <name type="common">Bulbous honey fungus</name>
    <name type="synonym">Armillaria bulbosa</name>
    <dbReference type="NCBI Taxonomy" id="47427"/>
    <lineage>
        <taxon>Eukaryota</taxon>
        <taxon>Fungi</taxon>
        <taxon>Dikarya</taxon>
        <taxon>Basidiomycota</taxon>
        <taxon>Agaricomycotina</taxon>
        <taxon>Agaricomycetes</taxon>
        <taxon>Agaricomycetidae</taxon>
        <taxon>Agaricales</taxon>
        <taxon>Marasmiineae</taxon>
        <taxon>Physalacriaceae</taxon>
        <taxon>Armillaria</taxon>
    </lineage>
</organism>
<dbReference type="OMA" id="CAHIKPD"/>
<evidence type="ECO:0000313" key="1">
    <source>
        <dbReference type="EMBL" id="PBK94308.1"/>
    </source>
</evidence>
<dbReference type="OrthoDB" id="5598396at2759"/>
<accession>A0A2H3DU18</accession>
<keyword evidence="2" id="KW-1185">Reference proteome</keyword>
<dbReference type="InParanoid" id="A0A2H3DU18"/>
<sequence length="99" mass="11340">PVREPWTLEKLHHERSIALGFTIDKSTLGPYNSASNSYITFCKLHHFPVLPTEDTLSYYIVYMCAHIKPDSVDSYLSGICNRLENFFPNIRAICTSMLV</sequence>
<dbReference type="AlphaFoldDB" id="A0A2H3DU18"/>
<feature type="non-terminal residue" evidence="1">
    <location>
        <position position="1"/>
    </location>
</feature>
<dbReference type="Proteomes" id="UP000217790">
    <property type="component" value="Unassembled WGS sequence"/>
</dbReference>
<feature type="non-terminal residue" evidence="1">
    <location>
        <position position="99"/>
    </location>
</feature>
<dbReference type="SUPFAM" id="SSF47823">
    <property type="entry name" value="lambda integrase-like, N-terminal domain"/>
    <property type="match status" value="1"/>
</dbReference>
<evidence type="ECO:0000313" key="2">
    <source>
        <dbReference type="Proteomes" id="UP000217790"/>
    </source>
</evidence>
<proteinExistence type="predicted"/>
<dbReference type="EMBL" id="KZ293654">
    <property type="protein sequence ID" value="PBK94308.1"/>
    <property type="molecule type" value="Genomic_DNA"/>
</dbReference>
<name>A0A2H3DU18_ARMGA</name>
<gene>
    <name evidence="1" type="ORF">ARMGADRAFT_875524</name>
</gene>
<protein>
    <submittedName>
        <fullName evidence="1">Uncharacterized protein</fullName>
    </submittedName>
</protein>